<keyword evidence="4" id="KW-0238">DNA-binding</keyword>
<evidence type="ECO:0000259" key="7">
    <source>
        <dbReference type="PROSITE" id="PS50072"/>
    </source>
</evidence>
<dbReference type="PANTHER" id="PTHR11071:SF561">
    <property type="entry name" value="PEPTIDYL-PROLYL CIS-TRANS ISOMERASE D-RELATED"/>
    <property type="match status" value="1"/>
</dbReference>
<dbReference type="CDD" id="cd10017">
    <property type="entry name" value="B3_DNA"/>
    <property type="match status" value="1"/>
</dbReference>
<dbReference type="SMART" id="SM01019">
    <property type="entry name" value="B3"/>
    <property type="match status" value="1"/>
</dbReference>
<dbReference type="Gene3D" id="2.40.100.10">
    <property type="entry name" value="Cyclophilin-like"/>
    <property type="match status" value="2"/>
</dbReference>
<evidence type="ECO:0000256" key="1">
    <source>
        <dbReference type="ARBA" id="ARBA00004123"/>
    </source>
</evidence>
<accession>A0AAD7QB05</accession>
<dbReference type="InterPro" id="IPR002130">
    <property type="entry name" value="Cyclophilin-type_PPIase_dom"/>
</dbReference>
<dbReference type="EMBL" id="JARAOO010000003">
    <property type="protein sequence ID" value="KAJ7978195.1"/>
    <property type="molecule type" value="Genomic_DNA"/>
</dbReference>
<evidence type="ECO:0000256" key="3">
    <source>
        <dbReference type="ARBA" id="ARBA00023015"/>
    </source>
</evidence>
<proteinExistence type="inferred from homology"/>
<dbReference type="GO" id="GO:0005737">
    <property type="term" value="C:cytoplasm"/>
    <property type="evidence" value="ECO:0007669"/>
    <property type="project" value="TreeGrafter"/>
</dbReference>
<dbReference type="PROSITE" id="PS50072">
    <property type="entry name" value="CSA_PPIASE_2"/>
    <property type="match status" value="1"/>
</dbReference>
<organism evidence="8 9">
    <name type="scientific">Quillaja saponaria</name>
    <name type="common">Soap bark tree</name>
    <dbReference type="NCBI Taxonomy" id="32244"/>
    <lineage>
        <taxon>Eukaryota</taxon>
        <taxon>Viridiplantae</taxon>
        <taxon>Streptophyta</taxon>
        <taxon>Embryophyta</taxon>
        <taxon>Tracheophyta</taxon>
        <taxon>Spermatophyta</taxon>
        <taxon>Magnoliopsida</taxon>
        <taxon>eudicotyledons</taxon>
        <taxon>Gunneridae</taxon>
        <taxon>Pentapetalae</taxon>
        <taxon>rosids</taxon>
        <taxon>fabids</taxon>
        <taxon>Fabales</taxon>
        <taxon>Quillajaceae</taxon>
        <taxon>Quillaja</taxon>
    </lineage>
</organism>
<dbReference type="KEGG" id="qsa:O6P43_007698"/>
<dbReference type="GO" id="GO:0003677">
    <property type="term" value="F:DNA binding"/>
    <property type="evidence" value="ECO:0007669"/>
    <property type="project" value="UniProtKB-KW"/>
</dbReference>
<dbReference type="GO" id="GO:0016018">
    <property type="term" value="F:cyclosporin A binding"/>
    <property type="evidence" value="ECO:0007669"/>
    <property type="project" value="TreeGrafter"/>
</dbReference>
<sequence>MSNPKVFFDILIGKTKAGRVVMELFADATPKTAENFRALCTGGKGIGRSGKLLHYKGSTFHRIIPNFMWPGILSMANAGPNTNGSQFFICTEKTPWLDGKHVVFGKIVDGYSVVKEMEKVGSDSGSTSEKVVIEDCDPLNSSLSLFSLSGDPVTTGVEKKQSTMAENSKGKQWKGKGVVSYDSDEETGAALALASLKHQKLDEKTTKELHQLKIKFLGKDRANPDPLVVKSKSKGLKIHGSAKGSAMKSKIGSNSPIKNSRGQQRLTLFSDKHALPRFPLLPNYLQFIIGNCSQPFEKQLTETDVNGAQSRLALNKSDVEECILPLLNNKENLIVGVPVTTFDLDGREFPMVFKYWPNKIYVLNGGWKAFSEAYKLRKNEDFVTVWMFRNAITRNLCFVIGVRRLPVFQPLKKRGSNK</sequence>
<dbReference type="Gene3D" id="2.40.330.10">
    <property type="entry name" value="DNA-binding pseudobarrel domain"/>
    <property type="match status" value="1"/>
</dbReference>
<evidence type="ECO:0000256" key="2">
    <source>
        <dbReference type="ARBA" id="ARBA00007365"/>
    </source>
</evidence>
<dbReference type="PANTHER" id="PTHR11071">
    <property type="entry name" value="PEPTIDYL-PROLYL CIS-TRANS ISOMERASE"/>
    <property type="match status" value="1"/>
</dbReference>
<keyword evidence="3" id="KW-0805">Transcription regulation</keyword>
<dbReference type="Proteomes" id="UP001163823">
    <property type="component" value="Chromosome 3"/>
</dbReference>
<comment type="caution">
    <text evidence="8">The sequence shown here is derived from an EMBL/GenBank/DDBJ whole genome shotgun (WGS) entry which is preliminary data.</text>
</comment>
<dbReference type="Pfam" id="PF00160">
    <property type="entry name" value="Pro_isomerase"/>
    <property type="match status" value="2"/>
</dbReference>
<dbReference type="InterPro" id="IPR003340">
    <property type="entry name" value="B3_DNA-bd"/>
</dbReference>
<reference evidence="8" key="1">
    <citation type="journal article" date="2023" name="Science">
        <title>Elucidation of the pathway for biosynthesis of saponin adjuvants from the soapbark tree.</title>
        <authorList>
            <person name="Reed J."/>
            <person name="Orme A."/>
            <person name="El-Demerdash A."/>
            <person name="Owen C."/>
            <person name="Martin L.B.B."/>
            <person name="Misra R.C."/>
            <person name="Kikuchi S."/>
            <person name="Rejzek M."/>
            <person name="Martin A.C."/>
            <person name="Harkess A."/>
            <person name="Leebens-Mack J."/>
            <person name="Louveau T."/>
            <person name="Stephenson M.J."/>
            <person name="Osbourn A."/>
        </authorList>
    </citation>
    <scope>NUCLEOTIDE SEQUENCE</scope>
    <source>
        <strain evidence="8">S10</strain>
    </source>
</reference>
<dbReference type="AlphaFoldDB" id="A0AAD7QB05"/>
<dbReference type="SUPFAM" id="SSF101936">
    <property type="entry name" value="DNA-binding pseudobarrel domain"/>
    <property type="match status" value="1"/>
</dbReference>
<gene>
    <name evidence="8" type="ORF">O6P43_007698</name>
</gene>
<evidence type="ECO:0000256" key="5">
    <source>
        <dbReference type="ARBA" id="ARBA00023163"/>
    </source>
</evidence>
<comment type="similarity">
    <text evidence="2">Belongs to the cyclophilin-type PPIase family.</text>
</comment>
<protein>
    <submittedName>
        <fullName evidence="8">Peptidyl-prolyl cis-trans isomerase</fullName>
    </submittedName>
</protein>
<dbReference type="InterPro" id="IPR029000">
    <property type="entry name" value="Cyclophilin-like_dom_sf"/>
</dbReference>
<comment type="subcellular location">
    <subcellularLocation>
        <location evidence="1">Nucleus</location>
    </subcellularLocation>
</comment>
<evidence type="ECO:0000256" key="6">
    <source>
        <dbReference type="ARBA" id="ARBA00023242"/>
    </source>
</evidence>
<evidence type="ECO:0000313" key="9">
    <source>
        <dbReference type="Proteomes" id="UP001163823"/>
    </source>
</evidence>
<evidence type="ECO:0000256" key="4">
    <source>
        <dbReference type="ARBA" id="ARBA00023125"/>
    </source>
</evidence>
<dbReference type="PRINTS" id="PR00153">
    <property type="entry name" value="CSAPPISMRASE"/>
</dbReference>
<dbReference type="SUPFAM" id="SSF50891">
    <property type="entry name" value="Cyclophilin-like"/>
    <property type="match status" value="1"/>
</dbReference>
<feature type="domain" description="PPIase cyclophilin-type" evidence="7">
    <location>
        <begin position="7"/>
        <end position="138"/>
    </location>
</feature>
<dbReference type="GO" id="GO:0005634">
    <property type="term" value="C:nucleus"/>
    <property type="evidence" value="ECO:0007669"/>
    <property type="project" value="UniProtKB-SubCell"/>
</dbReference>
<keyword evidence="5" id="KW-0804">Transcription</keyword>
<dbReference type="GO" id="GO:0003755">
    <property type="term" value="F:peptidyl-prolyl cis-trans isomerase activity"/>
    <property type="evidence" value="ECO:0007669"/>
    <property type="project" value="InterPro"/>
</dbReference>
<keyword evidence="9" id="KW-1185">Reference proteome</keyword>
<name>A0AAD7QB05_QUISA</name>
<keyword evidence="6" id="KW-0539">Nucleus</keyword>
<keyword evidence="8" id="KW-0413">Isomerase</keyword>
<dbReference type="InterPro" id="IPR015300">
    <property type="entry name" value="DNA-bd_pseudobarrel_sf"/>
</dbReference>
<dbReference type="GO" id="GO:0006457">
    <property type="term" value="P:protein folding"/>
    <property type="evidence" value="ECO:0007669"/>
    <property type="project" value="TreeGrafter"/>
</dbReference>
<evidence type="ECO:0000313" key="8">
    <source>
        <dbReference type="EMBL" id="KAJ7978195.1"/>
    </source>
</evidence>